<dbReference type="GO" id="GO:0005737">
    <property type="term" value="C:cytoplasm"/>
    <property type="evidence" value="ECO:0007669"/>
    <property type="project" value="UniProtKB-SubCell"/>
</dbReference>
<dbReference type="Gene3D" id="3.90.470.40">
    <property type="entry name" value="RTP801-like"/>
    <property type="match status" value="1"/>
</dbReference>
<dbReference type="EMBL" id="NCKV01000859">
    <property type="protein sequence ID" value="RWS29558.1"/>
    <property type="molecule type" value="Genomic_DNA"/>
</dbReference>
<dbReference type="Pfam" id="PF07809">
    <property type="entry name" value="RTP801_C"/>
    <property type="match status" value="1"/>
</dbReference>
<evidence type="ECO:0000256" key="2">
    <source>
        <dbReference type="ARBA" id="ARBA00010670"/>
    </source>
</evidence>
<dbReference type="PANTHER" id="PTHR12478">
    <property type="entry name" value="DNA-DAMAGE-INDUCIBLE TRANSCRIPT 4 PROTEIN DDIT4"/>
    <property type="match status" value="1"/>
</dbReference>
<dbReference type="STRING" id="299467.A0A443SPV0"/>
<comment type="subcellular location">
    <subcellularLocation>
        <location evidence="1">Cytoplasm</location>
    </subcellularLocation>
</comment>
<name>A0A443SPV0_9ACAR</name>
<gene>
    <name evidence="4" type="ORF">B4U80_07416</name>
</gene>
<evidence type="ECO:0000256" key="1">
    <source>
        <dbReference type="ARBA" id="ARBA00004496"/>
    </source>
</evidence>
<evidence type="ECO:0000256" key="3">
    <source>
        <dbReference type="ARBA" id="ARBA00022490"/>
    </source>
</evidence>
<dbReference type="VEuPathDB" id="VectorBase:LDEU002481"/>
<dbReference type="InterPro" id="IPR038281">
    <property type="entry name" value="RTP801-like_C_sf"/>
</dbReference>
<protein>
    <submittedName>
        <fullName evidence="4">DNA damage-inducible transcript 4-like protein</fullName>
    </submittedName>
</protein>
<dbReference type="OrthoDB" id="10018535at2759"/>
<dbReference type="Proteomes" id="UP000288716">
    <property type="component" value="Unassembled WGS sequence"/>
</dbReference>
<organism evidence="4 5">
    <name type="scientific">Leptotrombidium deliense</name>
    <dbReference type="NCBI Taxonomy" id="299467"/>
    <lineage>
        <taxon>Eukaryota</taxon>
        <taxon>Metazoa</taxon>
        <taxon>Ecdysozoa</taxon>
        <taxon>Arthropoda</taxon>
        <taxon>Chelicerata</taxon>
        <taxon>Arachnida</taxon>
        <taxon>Acari</taxon>
        <taxon>Acariformes</taxon>
        <taxon>Trombidiformes</taxon>
        <taxon>Prostigmata</taxon>
        <taxon>Anystina</taxon>
        <taxon>Parasitengona</taxon>
        <taxon>Trombiculoidea</taxon>
        <taxon>Trombiculidae</taxon>
        <taxon>Leptotrombidium</taxon>
    </lineage>
</organism>
<dbReference type="GO" id="GO:0009968">
    <property type="term" value="P:negative regulation of signal transduction"/>
    <property type="evidence" value="ECO:0007669"/>
    <property type="project" value="InterPro"/>
</dbReference>
<dbReference type="GO" id="GO:0006915">
    <property type="term" value="P:apoptotic process"/>
    <property type="evidence" value="ECO:0007669"/>
    <property type="project" value="TreeGrafter"/>
</dbReference>
<dbReference type="GO" id="GO:0032006">
    <property type="term" value="P:regulation of TOR signaling"/>
    <property type="evidence" value="ECO:0007669"/>
    <property type="project" value="TreeGrafter"/>
</dbReference>
<keyword evidence="5" id="KW-1185">Reference proteome</keyword>
<dbReference type="AlphaFoldDB" id="A0A443SPV0"/>
<accession>A0A443SPV0</accession>
<dbReference type="InterPro" id="IPR012918">
    <property type="entry name" value="RTP801-like"/>
</dbReference>
<comment type="similarity">
    <text evidence="2">Belongs to the DDIT4 family.</text>
</comment>
<dbReference type="PANTHER" id="PTHR12478:SF16">
    <property type="entry name" value="PROTEIN CHARYBDE-RELATED"/>
    <property type="match status" value="1"/>
</dbReference>
<evidence type="ECO:0000313" key="4">
    <source>
        <dbReference type="EMBL" id="RWS29558.1"/>
    </source>
</evidence>
<evidence type="ECO:0000313" key="5">
    <source>
        <dbReference type="Proteomes" id="UP000288716"/>
    </source>
</evidence>
<comment type="caution">
    <text evidence="4">The sequence shown here is derived from an EMBL/GenBank/DDBJ whole genome shotgun (WGS) entry which is preliminary data.</text>
</comment>
<proteinExistence type="inferred from homology"/>
<keyword evidence="3" id="KW-0963">Cytoplasm</keyword>
<sequence>MLHSVNKTGVRNSTSVSQFNRLVSKVGDIFRSRQHTSFVQKNVRRTADSIDGNGRNELEVDLSSRIAQNIENALKEAKRDTLGSCRLLIPCELSLQIAEDILGMSESEPCGLRGCLLYIHYEDKEKSCRMAQLKFGDRTIVPTFEMYLYLKRNNSSWFNLVPSRLLTRFGQDTVVISDGYKLSKKKLFRSLSAP</sequence>
<reference evidence="4 5" key="1">
    <citation type="journal article" date="2018" name="Gigascience">
        <title>Genomes of trombidid mites reveal novel predicted allergens and laterally-transferred genes associated with secondary metabolism.</title>
        <authorList>
            <person name="Dong X."/>
            <person name="Chaisiri K."/>
            <person name="Xia D."/>
            <person name="Armstrong S.D."/>
            <person name="Fang Y."/>
            <person name="Donnelly M.J."/>
            <person name="Kadowaki T."/>
            <person name="McGarry J.W."/>
            <person name="Darby A.C."/>
            <person name="Makepeace B.L."/>
        </authorList>
    </citation>
    <scope>NUCLEOTIDE SEQUENCE [LARGE SCALE GENOMIC DNA]</scope>
    <source>
        <strain evidence="4">UoL-UT</strain>
    </source>
</reference>